<proteinExistence type="predicted"/>
<reference evidence="2" key="1">
    <citation type="journal article" date="2011" name="Nat. Biotechnol.">
        <title>The genomic sequence of the Chinese hamster ovary (CHO)-K1 cell line.</title>
        <authorList>
            <person name="Xu X."/>
            <person name="Nagarajan H."/>
            <person name="Lewis N.E."/>
            <person name="Pan S."/>
            <person name="Cai Z."/>
            <person name="Liu X."/>
            <person name="Chen W."/>
            <person name="Xie M."/>
            <person name="Wang W."/>
            <person name="Hammond S."/>
            <person name="Andersen M.R."/>
            <person name="Neff N."/>
            <person name="Passarelli B."/>
            <person name="Koh W."/>
            <person name="Fan H.C."/>
            <person name="Wang J."/>
            <person name="Gui Y."/>
            <person name="Lee K.H."/>
            <person name="Betenbaugh M.J."/>
            <person name="Quake S.R."/>
            <person name="Famili I."/>
            <person name="Palsson B.O."/>
            <person name="Wang J."/>
        </authorList>
    </citation>
    <scope>NUCLEOTIDE SEQUENCE [LARGE SCALE GENOMIC DNA]</scope>
    <source>
        <strain evidence="2">CHO K1 cell line</strain>
    </source>
</reference>
<accession>G3I719</accession>
<dbReference type="Gene3D" id="1.10.405.10">
    <property type="entry name" value="Guanine Nucleotide Dissociation Inhibitor, domain 1"/>
    <property type="match status" value="1"/>
</dbReference>
<sequence>MVPGQASSKQPPASRILHMLCRSLGLNLTQFTQYDENTWTEVNDVKLRNYVVEKMPEKLGYDLSHREKGHSPEDIYQMALDKVATSSPAELSPAHKSSVSTTTLLRSIPRLC</sequence>
<dbReference type="STRING" id="10029.G3I719"/>
<evidence type="ECO:0000313" key="1">
    <source>
        <dbReference type="EMBL" id="EGW13432.1"/>
    </source>
</evidence>
<protein>
    <submittedName>
        <fullName evidence="1">L-amino-acid oxidase</fullName>
    </submittedName>
</protein>
<dbReference type="EMBL" id="JH001405">
    <property type="protein sequence ID" value="EGW13432.1"/>
    <property type="molecule type" value="Genomic_DNA"/>
</dbReference>
<gene>
    <name evidence="1" type="ORF">I79_019300</name>
</gene>
<dbReference type="InParanoid" id="G3I719"/>
<organism evidence="1 2">
    <name type="scientific">Cricetulus griseus</name>
    <name type="common">Chinese hamster</name>
    <name type="synonym">Cricetulus barabensis griseus</name>
    <dbReference type="NCBI Taxonomy" id="10029"/>
    <lineage>
        <taxon>Eukaryota</taxon>
        <taxon>Metazoa</taxon>
        <taxon>Chordata</taxon>
        <taxon>Craniata</taxon>
        <taxon>Vertebrata</taxon>
        <taxon>Euteleostomi</taxon>
        <taxon>Mammalia</taxon>
        <taxon>Eutheria</taxon>
        <taxon>Euarchontoglires</taxon>
        <taxon>Glires</taxon>
        <taxon>Rodentia</taxon>
        <taxon>Myomorpha</taxon>
        <taxon>Muroidea</taxon>
        <taxon>Cricetidae</taxon>
        <taxon>Cricetinae</taxon>
        <taxon>Cricetulus</taxon>
    </lineage>
</organism>
<dbReference type="AlphaFoldDB" id="G3I719"/>
<dbReference type="Gene3D" id="3.90.660.10">
    <property type="match status" value="1"/>
</dbReference>
<dbReference type="Proteomes" id="UP000001075">
    <property type="component" value="Unassembled WGS sequence"/>
</dbReference>
<evidence type="ECO:0000313" key="2">
    <source>
        <dbReference type="Proteomes" id="UP000001075"/>
    </source>
</evidence>
<name>G3I719_CRIGR</name>